<dbReference type="SUPFAM" id="SSF49265">
    <property type="entry name" value="Fibronectin type III"/>
    <property type="match status" value="1"/>
</dbReference>
<dbReference type="CDD" id="cd00063">
    <property type="entry name" value="FN3"/>
    <property type="match status" value="1"/>
</dbReference>
<keyword evidence="6" id="KW-0812">Transmembrane</keyword>
<dbReference type="Gene3D" id="2.60.40.10">
    <property type="entry name" value="Immunoglobulins"/>
    <property type="match status" value="5"/>
</dbReference>
<keyword evidence="1" id="KW-0732">Signal</keyword>
<evidence type="ECO:0000256" key="6">
    <source>
        <dbReference type="SAM" id="Phobius"/>
    </source>
</evidence>
<keyword evidence="4" id="KW-0393">Immunoglobulin domain</keyword>
<feature type="domain" description="Fibronectin type-III" evidence="8">
    <location>
        <begin position="534"/>
        <end position="640"/>
    </location>
</feature>
<dbReference type="PANTHER" id="PTHR44427">
    <property type="entry name" value="CARCINOEMBRYONIC ANTIGEN-RELATED CELL ADHESION MOLECULE 19"/>
    <property type="match status" value="1"/>
</dbReference>
<dbReference type="InterPro" id="IPR013783">
    <property type="entry name" value="Ig-like_fold"/>
</dbReference>
<evidence type="ECO:0000313" key="10">
    <source>
        <dbReference type="Proteomes" id="UP001311232"/>
    </source>
</evidence>
<dbReference type="InterPro" id="IPR036179">
    <property type="entry name" value="Ig-like_dom_sf"/>
</dbReference>
<evidence type="ECO:0000256" key="2">
    <source>
        <dbReference type="ARBA" id="ARBA00022737"/>
    </source>
</evidence>
<dbReference type="SMART" id="SM00408">
    <property type="entry name" value="IGc2"/>
    <property type="match status" value="2"/>
</dbReference>
<evidence type="ECO:0000313" key="9">
    <source>
        <dbReference type="EMBL" id="KAK5620917.1"/>
    </source>
</evidence>
<dbReference type="EMBL" id="JAHHUM010000327">
    <property type="protein sequence ID" value="KAK5620917.1"/>
    <property type="molecule type" value="Genomic_DNA"/>
</dbReference>
<comment type="caution">
    <text evidence="9">The sequence shown here is derived from an EMBL/GenBank/DDBJ whole genome shotgun (WGS) entry which is preliminary data.</text>
</comment>
<keyword evidence="6" id="KW-0472">Membrane</keyword>
<evidence type="ECO:0000256" key="4">
    <source>
        <dbReference type="ARBA" id="ARBA00023319"/>
    </source>
</evidence>
<dbReference type="InterPro" id="IPR003961">
    <property type="entry name" value="FN3_dom"/>
</dbReference>
<keyword evidence="10" id="KW-1185">Reference proteome</keyword>
<evidence type="ECO:0000256" key="5">
    <source>
        <dbReference type="SAM" id="MobiDB-lite"/>
    </source>
</evidence>
<dbReference type="Pfam" id="PF07679">
    <property type="entry name" value="I-set"/>
    <property type="match status" value="1"/>
</dbReference>
<dbReference type="Proteomes" id="UP001311232">
    <property type="component" value="Unassembled WGS sequence"/>
</dbReference>
<feature type="region of interest" description="Disordered" evidence="5">
    <location>
        <begin position="696"/>
        <end position="723"/>
    </location>
</feature>
<proteinExistence type="predicted"/>
<feature type="domain" description="Ig-like" evidence="7">
    <location>
        <begin position="273"/>
        <end position="352"/>
    </location>
</feature>
<evidence type="ECO:0000256" key="3">
    <source>
        <dbReference type="ARBA" id="ARBA00023180"/>
    </source>
</evidence>
<dbReference type="PANTHER" id="PTHR44427:SF5">
    <property type="entry name" value="V-SET AND IMMUNOGLOBULIN DOMAIN-CONTAINING PROTEIN 10-LIKE"/>
    <property type="match status" value="1"/>
</dbReference>
<dbReference type="PROSITE" id="PS50835">
    <property type="entry name" value="IG_LIKE"/>
    <property type="match status" value="2"/>
</dbReference>
<reference evidence="9 10" key="1">
    <citation type="submission" date="2021-06" db="EMBL/GenBank/DDBJ databases">
        <authorList>
            <person name="Palmer J.M."/>
        </authorList>
    </citation>
    <scope>NUCLEOTIDE SEQUENCE [LARGE SCALE GENOMIC DNA]</scope>
    <source>
        <strain evidence="9 10">MEX-2019</strain>
        <tissue evidence="9">Muscle</tissue>
    </source>
</reference>
<dbReference type="InterPro" id="IPR003598">
    <property type="entry name" value="Ig_sub2"/>
</dbReference>
<dbReference type="Pfam" id="PF13927">
    <property type="entry name" value="Ig_3"/>
    <property type="match status" value="1"/>
</dbReference>
<dbReference type="SUPFAM" id="SSF48726">
    <property type="entry name" value="Immunoglobulin"/>
    <property type="match status" value="4"/>
</dbReference>
<dbReference type="PROSITE" id="PS50853">
    <property type="entry name" value="FN3"/>
    <property type="match status" value="1"/>
</dbReference>
<dbReference type="InterPro" id="IPR050831">
    <property type="entry name" value="CEA_cell_adhesion"/>
</dbReference>
<evidence type="ECO:0000259" key="7">
    <source>
        <dbReference type="PROSITE" id="PS50835"/>
    </source>
</evidence>
<dbReference type="InterPro" id="IPR007110">
    <property type="entry name" value="Ig-like_dom"/>
</dbReference>
<evidence type="ECO:0000259" key="8">
    <source>
        <dbReference type="PROSITE" id="PS50853"/>
    </source>
</evidence>
<name>A0AAV9SHW5_9TELE</name>
<gene>
    <name evidence="9" type="ORF">CRENBAI_016788</name>
</gene>
<protein>
    <recommendedName>
        <fullName evidence="11">V-set and immunoglobulin domain-containing protein 10-like</fullName>
    </recommendedName>
</protein>
<dbReference type="InterPro" id="IPR036116">
    <property type="entry name" value="FN3_sf"/>
</dbReference>
<keyword evidence="6" id="KW-1133">Transmembrane helix</keyword>
<keyword evidence="2" id="KW-0677">Repeat</keyword>
<feature type="domain" description="Ig-like" evidence="7">
    <location>
        <begin position="445"/>
        <end position="531"/>
    </location>
</feature>
<accession>A0AAV9SHW5</accession>
<feature type="transmembrane region" description="Helical" evidence="6">
    <location>
        <begin position="645"/>
        <end position="673"/>
    </location>
</feature>
<dbReference type="SMART" id="SM00409">
    <property type="entry name" value="IG"/>
    <property type="match status" value="2"/>
</dbReference>
<dbReference type="AlphaFoldDB" id="A0AAV9SHW5"/>
<sequence length="744" mass="81211">MDSGELGLFCIRTSTKQVYESVLSFLFVTVVPGHVQLALEFFCSSEMKWLEGFQKLRSVLFILTFQGANSQLVVFPIGPAVVNALAGSNVTLAVSFRGAPDPVVTWFKGNLPVGTWTLNSNSPPDIANGSRDVLRIENNGSLTFKGVPKHFTGNYTVELTKSGLGQALVTFTLKIFESIQNVTLSTQPDFAQEGAGRYMLQYSMLQGVVEQEIWYFNGGKLKNSTRYLIEGRSLVIIEPTRTDKGSYSVLLMNPFSSVMTHRNVTVLYGPDEPIVEALPAQPFYKVGESLVFSCQAEGFPQPTAEWVFMGQILSDFHQGVLNLTNVQTSQGGVYTCSVLNGLTEEKREKNVTLNVYERPLGNPVCSVMSVNNAELQYQCMWAGGNPQARLSFPTLSNTSSVAGIFSFMVPASTNFDKRTVICIAEHPIEQNACNITASSPINFLPAVKTTVDLDGKIAVTIHCVSEASPQAVVSWSRGDEAVINGSTYQISSNTTQLKIRSYNITTFLLTPNFTCTCHNPLGSKKKQVHLQGPSISDSSLFPNIEGTIITLTWEVPPTSIVTGFDIQMKGPDLLSNNGNNVMTTGSSNEYRIIQQKTGSARSADVFLLDPDSTYRFRIIPKARLTDGDPSEVHTIGPGEGLSGPAIAGIAAAIPCSILVLILLIGLIFLIFYLRKKKSHQTRYPVSRTAEKVKNIQPNATPRNILNGGLRSPPDYNKLQKTPSERSEILPTFVAPPTVRVATTV</sequence>
<keyword evidence="3" id="KW-0325">Glycoprotein</keyword>
<dbReference type="InterPro" id="IPR003599">
    <property type="entry name" value="Ig_sub"/>
</dbReference>
<evidence type="ECO:0000256" key="1">
    <source>
        <dbReference type="ARBA" id="ARBA00022729"/>
    </source>
</evidence>
<evidence type="ECO:0008006" key="11">
    <source>
        <dbReference type="Google" id="ProtNLM"/>
    </source>
</evidence>
<dbReference type="InterPro" id="IPR013098">
    <property type="entry name" value="Ig_I-set"/>
</dbReference>
<organism evidence="9 10">
    <name type="scientific">Crenichthys baileyi</name>
    <name type="common">White River springfish</name>
    <dbReference type="NCBI Taxonomy" id="28760"/>
    <lineage>
        <taxon>Eukaryota</taxon>
        <taxon>Metazoa</taxon>
        <taxon>Chordata</taxon>
        <taxon>Craniata</taxon>
        <taxon>Vertebrata</taxon>
        <taxon>Euteleostomi</taxon>
        <taxon>Actinopterygii</taxon>
        <taxon>Neopterygii</taxon>
        <taxon>Teleostei</taxon>
        <taxon>Neoteleostei</taxon>
        <taxon>Acanthomorphata</taxon>
        <taxon>Ovalentaria</taxon>
        <taxon>Atherinomorphae</taxon>
        <taxon>Cyprinodontiformes</taxon>
        <taxon>Goodeidae</taxon>
        <taxon>Crenichthys</taxon>
    </lineage>
</organism>